<evidence type="ECO:0000313" key="3">
    <source>
        <dbReference type="Proteomes" id="UP000494040"/>
    </source>
</evidence>
<dbReference type="AlphaFoldDB" id="A0A8I6RWF2"/>
<name>A0A8I6RWF2_CIMLE</name>
<feature type="region of interest" description="Disordered" evidence="1">
    <location>
        <begin position="29"/>
        <end position="69"/>
    </location>
</feature>
<keyword evidence="3" id="KW-1185">Reference proteome</keyword>
<accession>A0A8I6RWF2</accession>
<reference evidence="2" key="1">
    <citation type="submission" date="2022-01" db="UniProtKB">
        <authorList>
            <consortium name="EnsemblMetazoa"/>
        </authorList>
    </citation>
    <scope>IDENTIFICATION</scope>
</reference>
<feature type="compositionally biased region" description="Low complexity" evidence="1">
    <location>
        <begin position="41"/>
        <end position="60"/>
    </location>
</feature>
<protein>
    <submittedName>
        <fullName evidence="2">Uncharacterized protein</fullName>
    </submittedName>
</protein>
<sequence>MSNGKHNSKKSMKELKPWTLPKTISIDSWLQARNDSQTRPGGNDVSSSGSSGSYSIESTSPAREDTSAPTVEEFYQEFRPTLFYDWWVHMNQQLPQQQNPRIVPGSSQGRKTRIPPNPPLNLYICPPLIIPQLAQPVPHSVSWVNNFEGYPAGFYQSPQHAFFSLPFFSGFNYTEIPSTSKVFIEPNGTRIEQGTSSTVENKNIRQSENVNSENQVTAKTKNKDKLNTFDNKQKHCFNKIKIEEAIEDSESEEEHEDEIDFEF</sequence>
<dbReference type="RefSeq" id="XP_014251444.1">
    <property type="nucleotide sequence ID" value="XM_014395958.2"/>
</dbReference>
<dbReference type="EnsemblMetazoa" id="XM_014395958.2">
    <property type="protein sequence ID" value="XP_014251444.1"/>
    <property type="gene ID" value="LOC106667782"/>
</dbReference>
<proteinExistence type="predicted"/>
<dbReference type="GeneID" id="106667782"/>
<feature type="compositionally biased region" description="Polar residues" evidence="1">
    <location>
        <begin position="29"/>
        <end position="40"/>
    </location>
</feature>
<evidence type="ECO:0000313" key="2">
    <source>
        <dbReference type="EnsemblMetazoa" id="XP_014251444.1"/>
    </source>
</evidence>
<evidence type="ECO:0000256" key="1">
    <source>
        <dbReference type="SAM" id="MobiDB-lite"/>
    </source>
</evidence>
<dbReference type="KEGG" id="clec:106667782"/>
<dbReference type="Proteomes" id="UP000494040">
    <property type="component" value="Unassembled WGS sequence"/>
</dbReference>
<organism evidence="2 3">
    <name type="scientific">Cimex lectularius</name>
    <name type="common">Bed bug</name>
    <name type="synonym">Acanthia lectularia</name>
    <dbReference type="NCBI Taxonomy" id="79782"/>
    <lineage>
        <taxon>Eukaryota</taxon>
        <taxon>Metazoa</taxon>
        <taxon>Ecdysozoa</taxon>
        <taxon>Arthropoda</taxon>
        <taxon>Hexapoda</taxon>
        <taxon>Insecta</taxon>
        <taxon>Pterygota</taxon>
        <taxon>Neoptera</taxon>
        <taxon>Paraneoptera</taxon>
        <taxon>Hemiptera</taxon>
        <taxon>Heteroptera</taxon>
        <taxon>Panheteroptera</taxon>
        <taxon>Cimicomorpha</taxon>
        <taxon>Cimicidae</taxon>
        <taxon>Cimex</taxon>
    </lineage>
</organism>